<name>A0A8S5TNE0_9CAUD</name>
<evidence type="ECO:0000313" key="1">
    <source>
        <dbReference type="EMBL" id="DAF64647.1"/>
    </source>
</evidence>
<dbReference type="EMBL" id="BK032864">
    <property type="protein sequence ID" value="DAF64647.1"/>
    <property type="molecule type" value="Genomic_DNA"/>
</dbReference>
<proteinExistence type="predicted"/>
<sequence length="41" mass="4818">MIIWSVEQTRNDRLGGLFLLLLFNKRENFLISHFDIIPLSG</sequence>
<organism evidence="1">
    <name type="scientific">Siphoviridae sp. ctamP19</name>
    <dbReference type="NCBI Taxonomy" id="2827896"/>
    <lineage>
        <taxon>Viruses</taxon>
        <taxon>Duplodnaviria</taxon>
        <taxon>Heunggongvirae</taxon>
        <taxon>Uroviricota</taxon>
        <taxon>Caudoviricetes</taxon>
    </lineage>
</organism>
<reference evidence="1" key="1">
    <citation type="journal article" date="2021" name="Proc. Natl. Acad. Sci. U.S.A.">
        <title>A Catalog of Tens of Thousands of Viruses from Human Metagenomes Reveals Hidden Associations with Chronic Diseases.</title>
        <authorList>
            <person name="Tisza M.J."/>
            <person name="Buck C.B."/>
        </authorList>
    </citation>
    <scope>NUCLEOTIDE SEQUENCE</scope>
    <source>
        <strain evidence="1">CtamP19</strain>
    </source>
</reference>
<accession>A0A8S5TNE0</accession>
<protein>
    <submittedName>
        <fullName evidence="1">Uncharacterized protein</fullName>
    </submittedName>
</protein>